<dbReference type="InterPro" id="IPR039421">
    <property type="entry name" value="Type_1_exporter"/>
</dbReference>
<feature type="transmembrane region" description="Helical" evidence="8">
    <location>
        <begin position="32"/>
        <end position="55"/>
    </location>
</feature>
<dbReference type="CDD" id="cd18584">
    <property type="entry name" value="ABC_6TM_AarD_CydD"/>
    <property type="match status" value="1"/>
</dbReference>
<dbReference type="GO" id="GO:0016887">
    <property type="term" value="F:ATP hydrolysis activity"/>
    <property type="evidence" value="ECO:0007669"/>
    <property type="project" value="InterPro"/>
</dbReference>
<evidence type="ECO:0000313" key="11">
    <source>
        <dbReference type="EMBL" id="MDQ2094963.1"/>
    </source>
</evidence>
<feature type="domain" description="ABC transporter" evidence="9">
    <location>
        <begin position="347"/>
        <end position="566"/>
    </location>
</feature>
<keyword evidence="6 8" id="KW-0472">Membrane</keyword>
<dbReference type="PROSITE" id="PS00211">
    <property type="entry name" value="ABC_TRANSPORTER_1"/>
    <property type="match status" value="1"/>
</dbReference>
<dbReference type="InterPro" id="IPR003439">
    <property type="entry name" value="ABC_transporter-like_ATP-bd"/>
</dbReference>
<evidence type="ECO:0000259" key="10">
    <source>
        <dbReference type="PROSITE" id="PS50929"/>
    </source>
</evidence>
<dbReference type="PANTHER" id="PTHR24221">
    <property type="entry name" value="ATP-BINDING CASSETTE SUB-FAMILY B"/>
    <property type="match status" value="1"/>
</dbReference>
<dbReference type="SUPFAM" id="SSF52540">
    <property type="entry name" value="P-loop containing nucleoside triphosphate hydrolases"/>
    <property type="match status" value="1"/>
</dbReference>
<dbReference type="SMART" id="SM00382">
    <property type="entry name" value="AAA"/>
    <property type="match status" value="1"/>
</dbReference>
<sequence length="566" mass="59909">MARRKDTQDRPSKPRLELEPSEARKTRLAGRLWVLAGFLWPVQAGAVAWAISGWAEPESVFAGQTALCVLIFIVAGALRALLDHRAARLVYVAADSAVHRMRAGFLNREGRRLRDDVSSAEMAALLTQKLPLLAPYITRFRPAMARVRVLPLLFLVIIAPMSWIAAIVLLVAGPLIPIFMALIGMAAKEASEKQMAEIGDMNRLLIDRITALPDLRLLNAEARSRADFEAAAENLRGRTMAVLRIAFLSSTVLELFSAIGVALVAVYVGFSLLGEITIGAWGTPLSLYEGVFILLMAPEFFQPLRDMAAAWHDKVAGEAVLAEIEAMEAAAPEPVLGQAALVAASGGASATVFMSGVTARRGGRLIRLPDIDTGPGQGIVLRGPSGAGKSTTLDVIAGLVRAETGEVRVAGVPLDEDSADGWRAQMALVPQSVHMPDVTLRQFLDPHGRGGDIDGALERAHARQIVNALPDGLDTRLGESGAGVSGGEARRLMLARAFLRGADVILADEPTADLDARTAGLIIDALKGAVAAGTCVIVASHDPRLIEALDAVIDVDPQPAAGEGAV</sequence>
<dbReference type="SUPFAM" id="SSF90123">
    <property type="entry name" value="ABC transporter transmembrane region"/>
    <property type="match status" value="1"/>
</dbReference>
<evidence type="ECO:0000256" key="8">
    <source>
        <dbReference type="SAM" id="Phobius"/>
    </source>
</evidence>
<organism evidence="11 12">
    <name type="scientific">Rhodalgimonas zhirmunskyi</name>
    <dbReference type="NCBI Taxonomy" id="2964767"/>
    <lineage>
        <taxon>Bacteria</taxon>
        <taxon>Pseudomonadati</taxon>
        <taxon>Pseudomonadota</taxon>
        <taxon>Alphaproteobacteria</taxon>
        <taxon>Rhodobacterales</taxon>
        <taxon>Roseobacteraceae</taxon>
        <taxon>Rhodalgimonas</taxon>
    </lineage>
</organism>
<proteinExistence type="predicted"/>
<gene>
    <name evidence="11" type="ORF">NOI20_12645</name>
</gene>
<evidence type="ECO:0000256" key="6">
    <source>
        <dbReference type="ARBA" id="ARBA00023136"/>
    </source>
</evidence>
<evidence type="ECO:0000256" key="5">
    <source>
        <dbReference type="ARBA" id="ARBA00022989"/>
    </source>
</evidence>
<keyword evidence="2 8" id="KW-0812">Transmembrane</keyword>
<dbReference type="InterPro" id="IPR011527">
    <property type="entry name" value="ABC1_TM_dom"/>
</dbReference>
<dbReference type="InterPro" id="IPR017871">
    <property type="entry name" value="ABC_transporter-like_CS"/>
</dbReference>
<comment type="subcellular location">
    <subcellularLocation>
        <location evidence="1">Cell membrane</location>
        <topology evidence="1">Multi-pass membrane protein</topology>
    </subcellularLocation>
</comment>
<evidence type="ECO:0000259" key="9">
    <source>
        <dbReference type="PROSITE" id="PS50893"/>
    </source>
</evidence>
<name>A0AAJ1UBT2_9RHOB</name>
<dbReference type="AlphaFoldDB" id="A0AAJ1UBT2"/>
<evidence type="ECO:0000313" key="12">
    <source>
        <dbReference type="Proteomes" id="UP001227162"/>
    </source>
</evidence>
<feature type="transmembrane region" description="Helical" evidence="8">
    <location>
        <begin position="143"/>
        <end position="161"/>
    </location>
</feature>
<dbReference type="PROSITE" id="PS50893">
    <property type="entry name" value="ABC_TRANSPORTER_2"/>
    <property type="match status" value="1"/>
</dbReference>
<evidence type="ECO:0000256" key="4">
    <source>
        <dbReference type="ARBA" id="ARBA00022840"/>
    </source>
</evidence>
<feature type="region of interest" description="Disordered" evidence="7">
    <location>
        <begin position="1"/>
        <end position="21"/>
    </location>
</feature>
<dbReference type="RefSeq" id="WP_317626569.1">
    <property type="nucleotide sequence ID" value="NZ_JANFFA010000003.1"/>
</dbReference>
<dbReference type="EMBL" id="JANFFA010000003">
    <property type="protein sequence ID" value="MDQ2094963.1"/>
    <property type="molecule type" value="Genomic_DNA"/>
</dbReference>
<dbReference type="PROSITE" id="PS50929">
    <property type="entry name" value="ABC_TM1F"/>
    <property type="match status" value="1"/>
</dbReference>
<dbReference type="Gene3D" id="3.40.50.300">
    <property type="entry name" value="P-loop containing nucleotide triphosphate hydrolases"/>
    <property type="match status" value="1"/>
</dbReference>
<dbReference type="Gene3D" id="1.20.1560.10">
    <property type="entry name" value="ABC transporter type 1, transmembrane domain"/>
    <property type="match status" value="1"/>
</dbReference>
<reference evidence="11" key="2">
    <citation type="submission" date="2023-04" db="EMBL/GenBank/DDBJ databases">
        <title>'Rhodoalgimonas zhirmunskyi' gen. nov., isolated from a red alga.</title>
        <authorList>
            <person name="Nedashkovskaya O.I."/>
            <person name="Otstavnykh N.Y."/>
            <person name="Bystritskaya E.P."/>
            <person name="Balabanova L.A."/>
            <person name="Isaeva M.P."/>
        </authorList>
    </citation>
    <scope>NUCLEOTIDE SEQUENCE</scope>
    <source>
        <strain evidence="11">10Alg 79</strain>
    </source>
</reference>
<feature type="transmembrane region" description="Helical" evidence="8">
    <location>
        <begin position="61"/>
        <end position="82"/>
    </location>
</feature>
<dbReference type="GO" id="GO:0005524">
    <property type="term" value="F:ATP binding"/>
    <property type="evidence" value="ECO:0007669"/>
    <property type="project" value="UniProtKB-KW"/>
</dbReference>
<accession>A0AAJ1UBT2</accession>
<dbReference type="GO" id="GO:0140359">
    <property type="term" value="F:ABC-type transporter activity"/>
    <property type="evidence" value="ECO:0007669"/>
    <property type="project" value="InterPro"/>
</dbReference>
<dbReference type="InterPro" id="IPR036640">
    <property type="entry name" value="ABC1_TM_sf"/>
</dbReference>
<reference evidence="11" key="1">
    <citation type="submission" date="2022-07" db="EMBL/GenBank/DDBJ databases">
        <authorList>
            <person name="Otstavnykh N."/>
            <person name="Isaeva M."/>
            <person name="Bystritskaya E."/>
        </authorList>
    </citation>
    <scope>NUCLEOTIDE SEQUENCE</scope>
    <source>
        <strain evidence="11">10Alg 79</strain>
    </source>
</reference>
<evidence type="ECO:0000256" key="3">
    <source>
        <dbReference type="ARBA" id="ARBA00022741"/>
    </source>
</evidence>
<feature type="domain" description="ABC transmembrane type-1" evidence="10">
    <location>
        <begin position="34"/>
        <end position="316"/>
    </location>
</feature>
<protein>
    <submittedName>
        <fullName evidence="11">ATP-binding cassette domain-containing protein</fullName>
    </submittedName>
</protein>
<feature type="transmembrane region" description="Helical" evidence="8">
    <location>
        <begin position="245"/>
        <end position="270"/>
    </location>
</feature>
<evidence type="ECO:0000256" key="2">
    <source>
        <dbReference type="ARBA" id="ARBA00022692"/>
    </source>
</evidence>
<dbReference type="Pfam" id="PF00664">
    <property type="entry name" value="ABC_membrane"/>
    <property type="match status" value="1"/>
</dbReference>
<dbReference type="GO" id="GO:0005886">
    <property type="term" value="C:plasma membrane"/>
    <property type="evidence" value="ECO:0007669"/>
    <property type="project" value="UniProtKB-SubCell"/>
</dbReference>
<keyword evidence="12" id="KW-1185">Reference proteome</keyword>
<keyword evidence="4 11" id="KW-0067">ATP-binding</keyword>
<evidence type="ECO:0000256" key="1">
    <source>
        <dbReference type="ARBA" id="ARBA00004651"/>
    </source>
</evidence>
<feature type="transmembrane region" description="Helical" evidence="8">
    <location>
        <begin position="276"/>
        <end position="297"/>
    </location>
</feature>
<dbReference type="Proteomes" id="UP001227162">
    <property type="component" value="Unassembled WGS sequence"/>
</dbReference>
<evidence type="ECO:0000256" key="7">
    <source>
        <dbReference type="SAM" id="MobiDB-lite"/>
    </source>
</evidence>
<dbReference type="Pfam" id="PF00005">
    <property type="entry name" value="ABC_tran"/>
    <property type="match status" value="1"/>
</dbReference>
<dbReference type="InterPro" id="IPR027417">
    <property type="entry name" value="P-loop_NTPase"/>
</dbReference>
<dbReference type="PANTHER" id="PTHR24221:SF590">
    <property type="entry name" value="COMPONENT LINKED WITH THE ASSEMBLY OF CYTOCHROME' TRANSPORT TRANSMEMBRANE ATP-BINDING PROTEIN ABC TRANSPORTER CYDD-RELATED"/>
    <property type="match status" value="1"/>
</dbReference>
<keyword evidence="3" id="KW-0547">Nucleotide-binding</keyword>
<comment type="caution">
    <text evidence="11">The sequence shown here is derived from an EMBL/GenBank/DDBJ whole genome shotgun (WGS) entry which is preliminary data.</text>
</comment>
<dbReference type="InterPro" id="IPR003593">
    <property type="entry name" value="AAA+_ATPase"/>
</dbReference>
<keyword evidence="5 8" id="KW-1133">Transmembrane helix</keyword>